<protein>
    <submittedName>
        <fullName evidence="1">Uncharacterized protein</fullName>
    </submittedName>
</protein>
<keyword evidence="2" id="KW-1185">Reference proteome</keyword>
<dbReference type="InParanoid" id="A0A067RLK6"/>
<proteinExistence type="predicted"/>
<evidence type="ECO:0000313" key="2">
    <source>
        <dbReference type="Proteomes" id="UP000027135"/>
    </source>
</evidence>
<dbReference type="Proteomes" id="UP000027135">
    <property type="component" value="Unassembled WGS sequence"/>
</dbReference>
<accession>A0A067RLK6</accession>
<sequence>MAVQTLCVLSSREIVMTACLYCNSGRPYYLVVTCFNCVLLVLRVTAEPNPKVTNIAEVFECHPDELSRTGGEVVAGTGISVFSCRSGFDNFPDSLPVSCVELIFNNGYVIEANMIFG</sequence>
<evidence type="ECO:0000313" key="1">
    <source>
        <dbReference type="EMBL" id="KDR23923.1"/>
    </source>
</evidence>
<dbReference type="AlphaFoldDB" id="A0A067RLK6"/>
<reference evidence="1 2" key="1">
    <citation type="journal article" date="2014" name="Nat. Commun.">
        <title>Molecular traces of alternative social organization in a termite genome.</title>
        <authorList>
            <person name="Terrapon N."/>
            <person name="Li C."/>
            <person name="Robertson H.M."/>
            <person name="Ji L."/>
            <person name="Meng X."/>
            <person name="Booth W."/>
            <person name="Chen Z."/>
            <person name="Childers C.P."/>
            <person name="Glastad K.M."/>
            <person name="Gokhale K."/>
            <person name="Gowin J."/>
            <person name="Gronenberg W."/>
            <person name="Hermansen R.A."/>
            <person name="Hu H."/>
            <person name="Hunt B.G."/>
            <person name="Huylmans A.K."/>
            <person name="Khalil S.M."/>
            <person name="Mitchell R.D."/>
            <person name="Munoz-Torres M.C."/>
            <person name="Mustard J.A."/>
            <person name="Pan H."/>
            <person name="Reese J.T."/>
            <person name="Scharf M.E."/>
            <person name="Sun F."/>
            <person name="Vogel H."/>
            <person name="Xiao J."/>
            <person name="Yang W."/>
            <person name="Yang Z."/>
            <person name="Yang Z."/>
            <person name="Zhou J."/>
            <person name="Zhu J."/>
            <person name="Brent C.S."/>
            <person name="Elsik C.G."/>
            <person name="Goodisman M.A."/>
            <person name="Liberles D.A."/>
            <person name="Roe R.M."/>
            <person name="Vargo E.L."/>
            <person name="Vilcinskas A."/>
            <person name="Wang J."/>
            <person name="Bornberg-Bauer E."/>
            <person name="Korb J."/>
            <person name="Zhang G."/>
            <person name="Liebig J."/>
        </authorList>
    </citation>
    <scope>NUCLEOTIDE SEQUENCE [LARGE SCALE GENOMIC DNA]</scope>
    <source>
        <tissue evidence="1">Whole organism</tissue>
    </source>
</reference>
<organism evidence="1 2">
    <name type="scientific">Zootermopsis nevadensis</name>
    <name type="common">Dampwood termite</name>
    <dbReference type="NCBI Taxonomy" id="136037"/>
    <lineage>
        <taxon>Eukaryota</taxon>
        <taxon>Metazoa</taxon>
        <taxon>Ecdysozoa</taxon>
        <taxon>Arthropoda</taxon>
        <taxon>Hexapoda</taxon>
        <taxon>Insecta</taxon>
        <taxon>Pterygota</taxon>
        <taxon>Neoptera</taxon>
        <taxon>Polyneoptera</taxon>
        <taxon>Dictyoptera</taxon>
        <taxon>Blattodea</taxon>
        <taxon>Blattoidea</taxon>
        <taxon>Termitoidae</taxon>
        <taxon>Termopsidae</taxon>
        <taxon>Zootermopsis</taxon>
    </lineage>
</organism>
<dbReference type="EMBL" id="KK852435">
    <property type="protein sequence ID" value="KDR23923.1"/>
    <property type="molecule type" value="Genomic_DNA"/>
</dbReference>
<name>A0A067RLK6_ZOONE</name>
<gene>
    <name evidence="1" type="ORF">L798_10795</name>
</gene>